<protein>
    <submittedName>
        <fullName evidence="8">Major facilitator superfamily domain-containing protein</fullName>
    </submittedName>
</protein>
<evidence type="ECO:0000256" key="3">
    <source>
        <dbReference type="ARBA" id="ARBA00022989"/>
    </source>
</evidence>
<evidence type="ECO:0000256" key="4">
    <source>
        <dbReference type="ARBA" id="ARBA00023136"/>
    </source>
</evidence>
<dbReference type="GO" id="GO:0042908">
    <property type="term" value="P:xenobiotic transport"/>
    <property type="evidence" value="ECO:0007669"/>
    <property type="project" value="UniProtKB-ARBA"/>
</dbReference>
<feature type="transmembrane region" description="Helical" evidence="6">
    <location>
        <begin position="242"/>
        <end position="265"/>
    </location>
</feature>
<comment type="caution">
    <text evidence="8">The sequence shown here is derived from an EMBL/GenBank/DDBJ whole genome shotgun (WGS) entry which is preliminary data.</text>
</comment>
<feature type="transmembrane region" description="Helical" evidence="6">
    <location>
        <begin position="271"/>
        <end position="291"/>
    </location>
</feature>
<evidence type="ECO:0000256" key="6">
    <source>
        <dbReference type="SAM" id="Phobius"/>
    </source>
</evidence>
<dbReference type="OrthoDB" id="6770063at2759"/>
<feature type="transmembrane region" description="Helical" evidence="6">
    <location>
        <begin position="385"/>
        <end position="406"/>
    </location>
</feature>
<dbReference type="GO" id="GO:0140115">
    <property type="term" value="P:export across plasma membrane"/>
    <property type="evidence" value="ECO:0007669"/>
    <property type="project" value="UniProtKB-ARBA"/>
</dbReference>
<evidence type="ECO:0000313" key="8">
    <source>
        <dbReference type="EMBL" id="ORY76533.1"/>
    </source>
</evidence>
<evidence type="ECO:0000313" key="9">
    <source>
        <dbReference type="Proteomes" id="UP000193467"/>
    </source>
</evidence>
<sequence>MSPTPTPALSHPHLHPLPVGDSSTFPSLTESGAPTDVYETHTTTGLVAAHELQPEGQLMSGRSSMTHVELGAGGDVEKGSLEGSNKEGKEGESKIVTWKENDPEDPRQFSNFRKWVVTVIATALCFDVGLSSSIITGGLVPVKEHFHSSTEVVNLTVCVFVIGFGVGPLFLSPMSELLGRKFIYLLSMGLFAIFSIPCAVAKSMAVLIVFRFLAGLAASAPMCNAAGSIADCWSVNERGHKMSAFSSILFISPCLGPIFGGYMAMNISWRWIYWFQVIVTGFLFFAVLLFMPETYAPTLLARRAKRLRKETGDQSIMTEQEMKRRPGPEIVREALLRPMVMLVTEPIMAAFSGFLCLVYGLLYGFFFAVPIIFAEGHGFSYGQTGLVFFGILIGIAIIAITGCPAQENYYQRRVIADGGSTVPETRLPMMMGCAITLPISLFIFAWTSNPSTSWVGPAAAGIPFGFSLVGIYISANSYLVDTYTQYGASAMASKTFIRSLAGASVPMWIDYMYGRLGNEWAGSLLAFISLALAPIPFLFYFYGARIRARSAMAT</sequence>
<dbReference type="GO" id="GO:0005886">
    <property type="term" value="C:plasma membrane"/>
    <property type="evidence" value="ECO:0007669"/>
    <property type="project" value="TreeGrafter"/>
</dbReference>
<keyword evidence="4 6" id="KW-0472">Membrane</keyword>
<feature type="region of interest" description="Disordered" evidence="5">
    <location>
        <begin position="71"/>
        <end position="105"/>
    </location>
</feature>
<feature type="transmembrane region" description="Helical" evidence="6">
    <location>
        <begin position="208"/>
        <end position="230"/>
    </location>
</feature>
<dbReference type="Proteomes" id="UP000193467">
    <property type="component" value="Unassembled WGS sequence"/>
</dbReference>
<dbReference type="SUPFAM" id="SSF103473">
    <property type="entry name" value="MFS general substrate transporter"/>
    <property type="match status" value="1"/>
</dbReference>
<dbReference type="InterPro" id="IPR036259">
    <property type="entry name" value="MFS_trans_sf"/>
</dbReference>
<dbReference type="CDD" id="cd17323">
    <property type="entry name" value="MFS_Tpo1_MDR_like"/>
    <property type="match status" value="1"/>
</dbReference>
<keyword evidence="9" id="KW-1185">Reference proteome</keyword>
<feature type="region of interest" description="Disordered" evidence="5">
    <location>
        <begin position="1"/>
        <end position="42"/>
    </location>
</feature>
<proteinExistence type="predicted"/>
<feature type="transmembrane region" description="Helical" evidence="6">
    <location>
        <begin position="183"/>
        <end position="202"/>
    </location>
</feature>
<dbReference type="AlphaFoldDB" id="A0A1Y2EY60"/>
<evidence type="ECO:0000256" key="2">
    <source>
        <dbReference type="ARBA" id="ARBA00022692"/>
    </source>
</evidence>
<dbReference type="InParanoid" id="A0A1Y2EY60"/>
<reference evidence="8 9" key="1">
    <citation type="submission" date="2016-07" db="EMBL/GenBank/DDBJ databases">
        <title>Pervasive Adenine N6-methylation of Active Genes in Fungi.</title>
        <authorList>
            <consortium name="DOE Joint Genome Institute"/>
            <person name="Mondo S.J."/>
            <person name="Dannebaum R.O."/>
            <person name="Kuo R.C."/>
            <person name="Labutti K."/>
            <person name="Haridas S."/>
            <person name="Kuo A."/>
            <person name="Salamov A."/>
            <person name="Ahrendt S.R."/>
            <person name="Lipzen A."/>
            <person name="Sullivan W."/>
            <person name="Andreopoulos W.B."/>
            <person name="Clum A."/>
            <person name="Lindquist E."/>
            <person name="Daum C."/>
            <person name="Ramamoorthy G.K."/>
            <person name="Gryganskyi A."/>
            <person name="Culley D."/>
            <person name="Magnuson J.K."/>
            <person name="James T.Y."/>
            <person name="O'Malley M.A."/>
            <person name="Stajich J.E."/>
            <person name="Spatafora J.W."/>
            <person name="Visel A."/>
            <person name="Grigoriev I.V."/>
        </authorList>
    </citation>
    <scope>NUCLEOTIDE SEQUENCE [LARGE SCALE GENOMIC DNA]</scope>
    <source>
        <strain evidence="8 9">62-1032</strain>
    </source>
</reference>
<name>A0A1Y2EY60_9BASI</name>
<feature type="compositionally biased region" description="Polar residues" evidence="5">
    <location>
        <begin position="21"/>
        <end position="32"/>
    </location>
</feature>
<feature type="transmembrane region" description="Helical" evidence="6">
    <location>
        <begin position="115"/>
        <end position="140"/>
    </location>
</feature>
<keyword evidence="2 6" id="KW-0812">Transmembrane</keyword>
<feature type="compositionally biased region" description="Basic and acidic residues" evidence="5">
    <location>
        <begin position="75"/>
        <end position="105"/>
    </location>
</feature>
<evidence type="ECO:0000256" key="5">
    <source>
        <dbReference type="SAM" id="MobiDB-lite"/>
    </source>
</evidence>
<feature type="transmembrane region" description="Helical" evidence="6">
    <location>
        <begin position="347"/>
        <end position="373"/>
    </location>
</feature>
<dbReference type="PANTHER" id="PTHR23502">
    <property type="entry name" value="MAJOR FACILITATOR SUPERFAMILY"/>
    <property type="match status" value="1"/>
</dbReference>
<dbReference type="PROSITE" id="PS00216">
    <property type="entry name" value="SUGAR_TRANSPORT_1"/>
    <property type="match status" value="1"/>
</dbReference>
<dbReference type="Gene3D" id="1.20.1250.20">
    <property type="entry name" value="MFS general substrate transporter like domains"/>
    <property type="match status" value="1"/>
</dbReference>
<dbReference type="GO" id="GO:0022857">
    <property type="term" value="F:transmembrane transporter activity"/>
    <property type="evidence" value="ECO:0007669"/>
    <property type="project" value="InterPro"/>
</dbReference>
<accession>A0A1Y2EY60</accession>
<feature type="transmembrane region" description="Helical" evidence="6">
    <location>
        <begin position="427"/>
        <end position="448"/>
    </location>
</feature>
<dbReference type="FunCoup" id="A0A1Y2EY60">
    <property type="interactions" value="85"/>
</dbReference>
<dbReference type="InterPro" id="IPR020846">
    <property type="entry name" value="MFS_dom"/>
</dbReference>
<organism evidence="8 9">
    <name type="scientific">Leucosporidium creatinivorum</name>
    <dbReference type="NCBI Taxonomy" id="106004"/>
    <lineage>
        <taxon>Eukaryota</taxon>
        <taxon>Fungi</taxon>
        <taxon>Dikarya</taxon>
        <taxon>Basidiomycota</taxon>
        <taxon>Pucciniomycotina</taxon>
        <taxon>Microbotryomycetes</taxon>
        <taxon>Leucosporidiales</taxon>
        <taxon>Leucosporidium</taxon>
    </lineage>
</organism>
<comment type="subcellular location">
    <subcellularLocation>
        <location evidence="1">Membrane</location>
        <topology evidence="1">Multi-pass membrane protein</topology>
    </subcellularLocation>
</comment>
<feature type="transmembrane region" description="Helical" evidence="6">
    <location>
        <begin position="520"/>
        <end position="542"/>
    </location>
</feature>
<feature type="transmembrane region" description="Helical" evidence="6">
    <location>
        <begin position="152"/>
        <end position="171"/>
    </location>
</feature>
<evidence type="ECO:0000259" key="7">
    <source>
        <dbReference type="PROSITE" id="PS50850"/>
    </source>
</evidence>
<feature type="transmembrane region" description="Helical" evidence="6">
    <location>
        <begin position="454"/>
        <end position="475"/>
    </location>
</feature>
<dbReference type="InterPro" id="IPR011701">
    <property type="entry name" value="MFS"/>
</dbReference>
<gene>
    <name evidence="8" type="ORF">BCR35DRAFT_305770</name>
</gene>
<dbReference type="EMBL" id="MCGR01000034">
    <property type="protein sequence ID" value="ORY76533.1"/>
    <property type="molecule type" value="Genomic_DNA"/>
</dbReference>
<dbReference type="Pfam" id="PF07690">
    <property type="entry name" value="MFS_1"/>
    <property type="match status" value="1"/>
</dbReference>
<dbReference type="STRING" id="106004.A0A1Y2EY60"/>
<feature type="domain" description="Major facilitator superfamily (MFS) profile" evidence="7">
    <location>
        <begin position="117"/>
        <end position="546"/>
    </location>
</feature>
<dbReference type="PANTHER" id="PTHR23502:SF48">
    <property type="entry name" value="MULTIDRUG TRANSPORTER, PUTATIVE (AFU_ORTHOLOGUE AFUA_5G02700)-RELATED"/>
    <property type="match status" value="1"/>
</dbReference>
<evidence type="ECO:0000256" key="1">
    <source>
        <dbReference type="ARBA" id="ARBA00004141"/>
    </source>
</evidence>
<dbReference type="PROSITE" id="PS50850">
    <property type="entry name" value="MFS"/>
    <property type="match status" value="1"/>
</dbReference>
<keyword evidence="3 6" id="KW-1133">Transmembrane helix</keyword>
<dbReference type="InterPro" id="IPR005829">
    <property type="entry name" value="Sugar_transporter_CS"/>
</dbReference>
<dbReference type="FunFam" id="1.20.1250.20:FF:000011">
    <property type="entry name" value="MFS multidrug transporter, putative"/>
    <property type="match status" value="1"/>
</dbReference>